<feature type="compositionally biased region" description="Pro residues" evidence="1">
    <location>
        <begin position="17"/>
        <end position="40"/>
    </location>
</feature>
<evidence type="ECO:0000256" key="1">
    <source>
        <dbReference type="SAM" id="MobiDB-lite"/>
    </source>
</evidence>
<feature type="region of interest" description="Disordered" evidence="1">
    <location>
        <begin position="82"/>
        <end position="271"/>
    </location>
</feature>
<feature type="compositionally biased region" description="Pro residues" evidence="1">
    <location>
        <begin position="635"/>
        <end position="644"/>
    </location>
</feature>
<feature type="compositionally biased region" description="Polar residues" evidence="1">
    <location>
        <begin position="254"/>
        <end position="266"/>
    </location>
</feature>
<dbReference type="EMBL" id="KN822942">
    <property type="protein sequence ID" value="KIO34514.1"/>
    <property type="molecule type" value="Genomic_DNA"/>
</dbReference>
<feature type="compositionally biased region" description="Polar residues" evidence="1">
    <location>
        <begin position="411"/>
        <end position="441"/>
    </location>
</feature>
<feature type="region of interest" description="Disordered" evidence="1">
    <location>
        <begin position="305"/>
        <end position="330"/>
    </location>
</feature>
<feature type="compositionally biased region" description="Pro residues" evidence="1">
    <location>
        <begin position="659"/>
        <end position="669"/>
    </location>
</feature>
<protein>
    <submittedName>
        <fullName evidence="2">Uncharacterized protein</fullName>
    </submittedName>
</protein>
<feature type="compositionally biased region" description="Pro residues" evidence="1">
    <location>
        <begin position="91"/>
        <end position="107"/>
    </location>
</feature>
<evidence type="ECO:0000313" key="3">
    <source>
        <dbReference type="Proteomes" id="UP000054248"/>
    </source>
</evidence>
<feature type="compositionally biased region" description="Low complexity" evidence="1">
    <location>
        <begin position="242"/>
        <end position="253"/>
    </location>
</feature>
<feature type="compositionally biased region" description="Basic and acidic residues" evidence="1">
    <location>
        <begin position="345"/>
        <end position="359"/>
    </location>
</feature>
<feature type="compositionally biased region" description="Low complexity" evidence="1">
    <location>
        <begin position="363"/>
        <end position="372"/>
    </location>
</feature>
<reference evidence="3" key="2">
    <citation type="submission" date="2015-01" db="EMBL/GenBank/DDBJ databases">
        <title>Evolutionary Origins and Diversification of the Mycorrhizal Mutualists.</title>
        <authorList>
            <consortium name="DOE Joint Genome Institute"/>
            <consortium name="Mycorrhizal Genomics Consortium"/>
            <person name="Kohler A."/>
            <person name="Kuo A."/>
            <person name="Nagy L.G."/>
            <person name="Floudas D."/>
            <person name="Copeland A."/>
            <person name="Barry K.W."/>
            <person name="Cichocki N."/>
            <person name="Veneault-Fourrey C."/>
            <person name="LaButti K."/>
            <person name="Lindquist E.A."/>
            <person name="Lipzen A."/>
            <person name="Lundell T."/>
            <person name="Morin E."/>
            <person name="Murat C."/>
            <person name="Riley R."/>
            <person name="Ohm R."/>
            <person name="Sun H."/>
            <person name="Tunlid A."/>
            <person name="Henrissat B."/>
            <person name="Grigoriev I.V."/>
            <person name="Hibbett D.S."/>
            <person name="Martin F."/>
        </authorList>
    </citation>
    <scope>NUCLEOTIDE SEQUENCE [LARGE SCALE GENOMIC DNA]</scope>
    <source>
        <strain evidence="3">MUT 4182</strain>
    </source>
</reference>
<feature type="compositionally biased region" description="Low complexity" evidence="1">
    <location>
        <begin position="480"/>
        <end position="495"/>
    </location>
</feature>
<feature type="compositionally biased region" description="Pro residues" evidence="1">
    <location>
        <begin position="212"/>
        <end position="234"/>
    </location>
</feature>
<feature type="compositionally biased region" description="Polar residues" evidence="1">
    <location>
        <begin position="1"/>
        <end position="13"/>
    </location>
</feature>
<feature type="compositionally biased region" description="Polar residues" evidence="1">
    <location>
        <begin position="158"/>
        <end position="179"/>
    </location>
</feature>
<feature type="region of interest" description="Disordered" evidence="1">
    <location>
        <begin position="1"/>
        <end position="69"/>
    </location>
</feature>
<name>A0A0C3QYV0_9AGAM</name>
<organism evidence="2 3">
    <name type="scientific">Tulasnella calospora MUT 4182</name>
    <dbReference type="NCBI Taxonomy" id="1051891"/>
    <lineage>
        <taxon>Eukaryota</taxon>
        <taxon>Fungi</taxon>
        <taxon>Dikarya</taxon>
        <taxon>Basidiomycota</taxon>
        <taxon>Agaricomycotina</taxon>
        <taxon>Agaricomycetes</taxon>
        <taxon>Cantharellales</taxon>
        <taxon>Tulasnellaceae</taxon>
        <taxon>Tulasnella</taxon>
    </lineage>
</organism>
<keyword evidence="3" id="KW-1185">Reference proteome</keyword>
<sequence length="981" mass="104290">MSDQQPISRSQTAYPYNRPPPQHPPYGPGNGPPLPPPPPHARMHHHAYTDSALIAGASGPSTAAGYPVSANPAYQTLSYNQAPYSNGVSANPPPQYGGPPLQPPPGPVHSRSDGAVPTFSGAQPPPSPYWMGSFQPVGPEKMGGAVSYPPPPGAQLARNPSSPTASSPRQSFGSYQDFASRQPPLPPLPQNEFTAPVGPQSGAPPYGYNLVPPAPPPLPPKVMLPTPPAVPQPDPMYLNGEQQQFQQPIQSSPTSMTQELTPNGNLQPGDDELDRVLRMSMESYAAENQRHAPVAEDEEARILRESREEYEREQERNRMLMSANEESEEEMMARVIAMSLAEEVNKQKQIERQIQRSSRDNMPGPSGSSSRPSFDHESELPYRTSGLTHSASTGSNSSAGRPHTPRPHIVTSLSTPLGSRSATPNPSQMQRSSQSPTHTQLPNPRSPTSPSSPNSMDMLPQYEEVASSPRRPNGQPHLSPIPTTPGLTSSPSSVPQSIMLESPGLQLPHSMSEPTMSPIGLSPGSQVPPSLPPHQMAQGLQGSPPHHRNRPHSSTLPAITTSGGLHRGSSSPSTGAILNQQAHHQPAPGAPGLRTSRSSAQLAPNRPHTAPGAGQGDGFNAPPVPPMPTVLMPVPSIPNGPAGPGPAGANPDLRGRLSPHPPAAGPPPINMNGAGPSTSPGSKRIQMEPEYSNKVSFGYMSPPLDQPVIPPCPAFPETVVIQADAAFHIAAPTWHHLMKLLARLGEAKVMPSPAAFSTMPLSTTVADLRLILHFHKSKVGGEWRVVLWMDYDRALPRSMTPNERGRWTTGDTTLLPWGCRIPEDSISGGLRGPGPMEVSTSSGNVVYVLQAPFPKLPISLSNVATILQEAYQKSKQSSSTGVASSSESSAPQVDKGLSLKRLSKAVDKIYPPSKHSSSVASGVLKRPESSDLVAVGGKRSVGEWFKSGFGRVVGTKEEKGGQWKNEEELADLVTPFSLDGR</sequence>
<feature type="compositionally biased region" description="Polar residues" evidence="1">
    <location>
        <begin position="385"/>
        <end position="399"/>
    </location>
</feature>
<proteinExistence type="predicted"/>
<evidence type="ECO:0000313" key="2">
    <source>
        <dbReference type="EMBL" id="KIO34514.1"/>
    </source>
</evidence>
<dbReference type="OrthoDB" id="3269480at2759"/>
<accession>A0A0C3QYV0</accession>
<feature type="compositionally biased region" description="Low complexity" evidence="1">
    <location>
        <begin position="442"/>
        <end position="455"/>
    </location>
</feature>
<feature type="region of interest" description="Disordered" evidence="1">
    <location>
        <begin position="345"/>
        <end position="683"/>
    </location>
</feature>
<dbReference type="HOGENOM" id="CLU_303510_0_0_1"/>
<dbReference type="InterPro" id="IPR003903">
    <property type="entry name" value="UIM_dom"/>
</dbReference>
<feature type="compositionally biased region" description="Polar residues" evidence="1">
    <location>
        <begin position="552"/>
        <end position="583"/>
    </location>
</feature>
<dbReference type="Proteomes" id="UP000054248">
    <property type="component" value="Unassembled WGS sequence"/>
</dbReference>
<dbReference type="AlphaFoldDB" id="A0A0C3QYV0"/>
<dbReference type="STRING" id="1051891.A0A0C3QYV0"/>
<reference evidence="2 3" key="1">
    <citation type="submission" date="2014-04" db="EMBL/GenBank/DDBJ databases">
        <authorList>
            <consortium name="DOE Joint Genome Institute"/>
            <person name="Kuo A."/>
            <person name="Girlanda M."/>
            <person name="Perotto S."/>
            <person name="Kohler A."/>
            <person name="Nagy L.G."/>
            <person name="Floudas D."/>
            <person name="Copeland A."/>
            <person name="Barry K.W."/>
            <person name="Cichocki N."/>
            <person name="Veneault-Fourrey C."/>
            <person name="LaButti K."/>
            <person name="Lindquist E.A."/>
            <person name="Lipzen A."/>
            <person name="Lundell T."/>
            <person name="Morin E."/>
            <person name="Murat C."/>
            <person name="Sun H."/>
            <person name="Tunlid A."/>
            <person name="Henrissat B."/>
            <person name="Grigoriev I.V."/>
            <person name="Hibbett D.S."/>
            <person name="Martin F."/>
            <person name="Nordberg H.P."/>
            <person name="Cantor M.N."/>
            <person name="Hua S.X."/>
        </authorList>
    </citation>
    <scope>NUCLEOTIDE SEQUENCE [LARGE SCALE GENOMIC DNA]</scope>
    <source>
        <strain evidence="2 3">MUT 4182</strain>
    </source>
</reference>
<dbReference type="PROSITE" id="PS50330">
    <property type="entry name" value="UIM"/>
    <property type="match status" value="1"/>
</dbReference>
<feature type="compositionally biased region" description="Basic and acidic residues" evidence="1">
    <location>
        <begin position="305"/>
        <end position="318"/>
    </location>
</feature>
<gene>
    <name evidence="2" type="ORF">M407DRAFT_209716</name>
</gene>